<feature type="region of interest" description="Disordered" evidence="1">
    <location>
        <begin position="1"/>
        <end position="25"/>
    </location>
</feature>
<sequence length="188" mass="20113">MGAHGSSTARRKSPARQAPGGPDAQRVMDAIRAIVQRLRVSSRACERQLGLSSAQLFVLQQLDQAAASSIAELAQRTLTHQSSVSVVVTRLAERGLVTRRASPEDARRTEISLTAAGRALLRRAPRTAQAELVTAVDRLPVDERSALAQSLATLARALGVGDEAPPLFFEGEETPARAEPEATDREES</sequence>
<keyword evidence="4" id="KW-1185">Reference proteome</keyword>
<dbReference type="HOGENOM" id="CLU_083287_27_7_7"/>
<dbReference type="AlphaFoldDB" id="A9GUC9"/>
<gene>
    <name evidence="3" type="ordered locus">sce0444</name>
</gene>
<dbReference type="SUPFAM" id="SSF46785">
    <property type="entry name" value="Winged helix' DNA-binding domain"/>
    <property type="match status" value="1"/>
</dbReference>
<evidence type="ECO:0000313" key="3">
    <source>
        <dbReference type="EMBL" id="CAN90601.1"/>
    </source>
</evidence>
<dbReference type="STRING" id="448385.sce0444"/>
<organism evidence="3 4">
    <name type="scientific">Sorangium cellulosum (strain So ce56)</name>
    <name type="common">Polyangium cellulosum (strain So ce56)</name>
    <dbReference type="NCBI Taxonomy" id="448385"/>
    <lineage>
        <taxon>Bacteria</taxon>
        <taxon>Pseudomonadati</taxon>
        <taxon>Myxococcota</taxon>
        <taxon>Polyangia</taxon>
        <taxon>Polyangiales</taxon>
        <taxon>Polyangiaceae</taxon>
        <taxon>Sorangium</taxon>
    </lineage>
</organism>
<dbReference type="Proteomes" id="UP000002139">
    <property type="component" value="Chromosome"/>
</dbReference>
<dbReference type="KEGG" id="scl:sce0444"/>
<dbReference type="BioCyc" id="SCEL448385:SCE_RS02335-MONOMER"/>
<dbReference type="PANTHER" id="PTHR33164:SF103">
    <property type="entry name" value="REGULATORY PROTEIN MARR"/>
    <property type="match status" value="1"/>
</dbReference>
<dbReference type="GO" id="GO:0006950">
    <property type="term" value="P:response to stress"/>
    <property type="evidence" value="ECO:0007669"/>
    <property type="project" value="TreeGrafter"/>
</dbReference>
<feature type="domain" description="HTH marR-type" evidence="2">
    <location>
        <begin position="24"/>
        <end position="156"/>
    </location>
</feature>
<evidence type="ECO:0000313" key="4">
    <source>
        <dbReference type="Proteomes" id="UP000002139"/>
    </source>
</evidence>
<dbReference type="PROSITE" id="PS50995">
    <property type="entry name" value="HTH_MARR_2"/>
    <property type="match status" value="1"/>
</dbReference>
<reference evidence="3 4" key="1">
    <citation type="journal article" date="2007" name="Nat. Biotechnol.">
        <title>Complete genome sequence of the myxobacterium Sorangium cellulosum.</title>
        <authorList>
            <person name="Schneiker S."/>
            <person name="Perlova O."/>
            <person name="Kaiser O."/>
            <person name="Gerth K."/>
            <person name="Alici A."/>
            <person name="Altmeyer M.O."/>
            <person name="Bartels D."/>
            <person name="Bekel T."/>
            <person name="Beyer S."/>
            <person name="Bode E."/>
            <person name="Bode H.B."/>
            <person name="Bolten C.J."/>
            <person name="Choudhuri J.V."/>
            <person name="Doss S."/>
            <person name="Elnakady Y.A."/>
            <person name="Frank B."/>
            <person name="Gaigalat L."/>
            <person name="Goesmann A."/>
            <person name="Groeger C."/>
            <person name="Gross F."/>
            <person name="Jelsbak L."/>
            <person name="Jelsbak L."/>
            <person name="Kalinowski J."/>
            <person name="Kegler C."/>
            <person name="Knauber T."/>
            <person name="Konietzny S."/>
            <person name="Kopp M."/>
            <person name="Krause L."/>
            <person name="Krug D."/>
            <person name="Linke B."/>
            <person name="Mahmud T."/>
            <person name="Martinez-Arias R."/>
            <person name="McHardy A.C."/>
            <person name="Merai M."/>
            <person name="Meyer F."/>
            <person name="Mormann S."/>
            <person name="Munoz-Dorado J."/>
            <person name="Perez J."/>
            <person name="Pradella S."/>
            <person name="Rachid S."/>
            <person name="Raddatz G."/>
            <person name="Rosenau F."/>
            <person name="Rueckert C."/>
            <person name="Sasse F."/>
            <person name="Scharfe M."/>
            <person name="Schuster S.C."/>
            <person name="Suen G."/>
            <person name="Treuner-Lange A."/>
            <person name="Velicer G.J."/>
            <person name="Vorholter F.-J."/>
            <person name="Weissman K.J."/>
            <person name="Welch R.D."/>
            <person name="Wenzel S.C."/>
            <person name="Whitworth D.E."/>
            <person name="Wilhelm S."/>
            <person name="Wittmann C."/>
            <person name="Bloecker H."/>
            <person name="Puehler A."/>
            <person name="Mueller R."/>
        </authorList>
    </citation>
    <scope>NUCLEOTIDE SEQUENCE [LARGE SCALE GENOMIC DNA]</scope>
    <source>
        <strain evidence="4">So ce56</strain>
    </source>
</reference>
<dbReference type="Pfam" id="PF12802">
    <property type="entry name" value="MarR_2"/>
    <property type="match status" value="1"/>
</dbReference>
<evidence type="ECO:0000256" key="1">
    <source>
        <dbReference type="SAM" id="MobiDB-lite"/>
    </source>
</evidence>
<dbReference type="eggNOG" id="COG1846">
    <property type="taxonomic scope" value="Bacteria"/>
</dbReference>
<feature type="compositionally biased region" description="Basic and acidic residues" evidence="1">
    <location>
        <begin position="174"/>
        <end position="188"/>
    </location>
</feature>
<dbReference type="RefSeq" id="WP_012233079.1">
    <property type="nucleotide sequence ID" value="NC_010162.1"/>
</dbReference>
<name>A9GUC9_SORC5</name>
<dbReference type="InterPro" id="IPR036390">
    <property type="entry name" value="WH_DNA-bd_sf"/>
</dbReference>
<dbReference type="SMART" id="SM00347">
    <property type="entry name" value="HTH_MARR"/>
    <property type="match status" value="1"/>
</dbReference>
<protein>
    <submittedName>
        <fullName evidence="3">Transcriptional regulator, MarR family</fullName>
    </submittedName>
</protein>
<feature type="region of interest" description="Disordered" evidence="1">
    <location>
        <begin position="165"/>
        <end position="188"/>
    </location>
</feature>
<dbReference type="PANTHER" id="PTHR33164">
    <property type="entry name" value="TRANSCRIPTIONAL REGULATOR, MARR FAMILY"/>
    <property type="match status" value="1"/>
</dbReference>
<dbReference type="InterPro" id="IPR036388">
    <property type="entry name" value="WH-like_DNA-bd_sf"/>
</dbReference>
<dbReference type="InterPro" id="IPR000835">
    <property type="entry name" value="HTH_MarR-typ"/>
</dbReference>
<evidence type="ECO:0000259" key="2">
    <source>
        <dbReference type="PROSITE" id="PS50995"/>
    </source>
</evidence>
<proteinExistence type="predicted"/>
<dbReference type="EMBL" id="AM746676">
    <property type="protein sequence ID" value="CAN90601.1"/>
    <property type="molecule type" value="Genomic_DNA"/>
</dbReference>
<accession>A9GUC9</accession>
<dbReference type="InterPro" id="IPR039422">
    <property type="entry name" value="MarR/SlyA-like"/>
</dbReference>
<dbReference type="GO" id="GO:0003700">
    <property type="term" value="F:DNA-binding transcription factor activity"/>
    <property type="evidence" value="ECO:0007669"/>
    <property type="project" value="InterPro"/>
</dbReference>
<dbReference type="Gene3D" id="1.10.10.10">
    <property type="entry name" value="Winged helix-like DNA-binding domain superfamily/Winged helix DNA-binding domain"/>
    <property type="match status" value="1"/>
</dbReference>